<feature type="transmembrane region" description="Helical" evidence="1">
    <location>
        <begin position="83"/>
        <end position="106"/>
    </location>
</feature>
<feature type="transmembrane region" description="Helical" evidence="1">
    <location>
        <begin position="127"/>
        <end position="146"/>
    </location>
</feature>
<dbReference type="Proteomes" id="UP000001227">
    <property type="component" value="Chromosome"/>
</dbReference>
<accession>C3L4F2</accession>
<gene>
    <name evidence="2" type="ordered locus">Aasi_1508</name>
</gene>
<feature type="transmembrane region" description="Helical" evidence="1">
    <location>
        <begin position="59"/>
        <end position="77"/>
    </location>
</feature>
<feature type="transmembrane region" description="Helical" evidence="1">
    <location>
        <begin position="12"/>
        <end position="30"/>
    </location>
</feature>
<dbReference type="STRING" id="452471.Aasi_1508"/>
<organism evidence="2 3">
    <name type="scientific">Amoebophilus asiaticus (strain 5a2)</name>
    <dbReference type="NCBI Taxonomy" id="452471"/>
    <lineage>
        <taxon>Bacteria</taxon>
        <taxon>Pseudomonadati</taxon>
        <taxon>Bacteroidota</taxon>
        <taxon>Cytophagia</taxon>
        <taxon>Cytophagales</taxon>
        <taxon>Amoebophilaceae</taxon>
        <taxon>Candidatus Amoebophilus</taxon>
    </lineage>
</organism>
<name>C3L4F2_AMOA5</name>
<dbReference type="HOGENOM" id="CLU_125324_1_0_10"/>
<proteinExistence type="predicted"/>
<dbReference type="eggNOG" id="ENOG50315DF">
    <property type="taxonomic scope" value="Bacteria"/>
</dbReference>
<keyword evidence="1" id="KW-0472">Membrane</keyword>
<sequence length="185" mass="21364">MLLEHTMIKKSTWLRYFANFIAYISLQILIGQASMHFYKSTCFVYIGFLLSLPWYKTTLIFQLLLGFFVGLIIDAFYDSLGIHAFAAVLLIYCRNLLLHLLPPIAVNDYEYATKPSLYSMGFKKFSIYVLFLTVIYHITVFCLDAWNFVSFFSVLPPVFINVVSSYFVICTFQIISALVSNTSIR</sequence>
<evidence type="ECO:0008006" key="4">
    <source>
        <dbReference type="Google" id="ProtNLM"/>
    </source>
</evidence>
<feature type="transmembrane region" description="Helical" evidence="1">
    <location>
        <begin position="158"/>
        <end position="179"/>
    </location>
</feature>
<protein>
    <recommendedName>
        <fullName evidence="4">Rod shape-determining protein MreD</fullName>
    </recommendedName>
</protein>
<keyword evidence="1" id="KW-1133">Transmembrane helix</keyword>
<evidence type="ECO:0000313" key="2">
    <source>
        <dbReference type="EMBL" id="ACP20870.1"/>
    </source>
</evidence>
<dbReference type="KEGG" id="aas:Aasi_1508"/>
<keyword evidence="1" id="KW-0812">Transmembrane</keyword>
<keyword evidence="3" id="KW-1185">Reference proteome</keyword>
<reference evidence="2 3" key="1">
    <citation type="journal article" date="2010" name="J. Bacteriol.">
        <title>The genome of the amoeba symbiont 'Candidatus Amoebophilus asiaticus' reveals common mechanisms for host cell interaction among amoeba-associated bacteria.</title>
        <authorList>
            <person name="Schmitz-Esser S."/>
            <person name="Tischler P."/>
            <person name="Arnold R."/>
            <person name="Montanaro J."/>
            <person name="Wagner M."/>
            <person name="Rattei T."/>
            <person name="Horn M."/>
        </authorList>
    </citation>
    <scope>NUCLEOTIDE SEQUENCE [LARGE SCALE GENOMIC DNA]</scope>
    <source>
        <strain evidence="2 3">5a2</strain>
    </source>
</reference>
<evidence type="ECO:0000313" key="3">
    <source>
        <dbReference type="Proteomes" id="UP000001227"/>
    </source>
</evidence>
<evidence type="ECO:0000256" key="1">
    <source>
        <dbReference type="SAM" id="Phobius"/>
    </source>
</evidence>
<dbReference type="EMBL" id="CP001102">
    <property type="protein sequence ID" value="ACP20870.1"/>
    <property type="molecule type" value="Genomic_DNA"/>
</dbReference>
<dbReference type="AlphaFoldDB" id="C3L4F2"/>